<feature type="region of interest" description="Disordered" evidence="2">
    <location>
        <begin position="1"/>
        <end position="93"/>
    </location>
</feature>
<feature type="domain" description="Transferrin receptor-like dimerisation" evidence="5">
    <location>
        <begin position="868"/>
        <end position="931"/>
    </location>
</feature>
<dbReference type="InterPro" id="IPR036757">
    <property type="entry name" value="TFR-like_dimer_dom_sf"/>
</dbReference>
<keyword evidence="3" id="KW-0812">Transmembrane</keyword>
<dbReference type="OrthoDB" id="5841748at2759"/>
<keyword evidence="3" id="KW-1133">Transmembrane helix</keyword>
<evidence type="ECO:0000313" key="8">
    <source>
        <dbReference type="Proteomes" id="UP000800097"/>
    </source>
</evidence>
<feature type="compositionally biased region" description="Acidic residues" evidence="2">
    <location>
        <begin position="75"/>
        <end position="92"/>
    </location>
</feature>
<dbReference type="SUPFAM" id="SSF53187">
    <property type="entry name" value="Zn-dependent exopeptidases"/>
    <property type="match status" value="1"/>
</dbReference>
<keyword evidence="8" id="KW-1185">Reference proteome</keyword>
<evidence type="ECO:0000259" key="4">
    <source>
        <dbReference type="Pfam" id="PF02225"/>
    </source>
</evidence>
<feature type="transmembrane region" description="Helical" evidence="3">
    <location>
        <begin position="173"/>
        <end position="191"/>
    </location>
</feature>
<dbReference type="EMBL" id="ML986485">
    <property type="protein sequence ID" value="KAF2280179.1"/>
    <property type="molecule type" value="Genomic_DNA"/>
</dbReference>
<accession>A0A6A6JYR7</accession>
<dbReference type="CDD" id="cd08022">
    <property type="entry name" value="M28_PSMA_like"/>
    <property type="match status" value="1"/>
</dbReference>
<dbReference type="InterPro" id="IPR046450">
    <property type="entry name" value="PA_dom_sf"/>
</dbReference>
<keyword evidence="3" id="KW-0472">Membrane</keyword>
<dbReference type="Gene3D" id="3.50.30.30">
    <property type="match status" value="1"/>
</dbReference>
<dbReference type="CDD" id="cd02121">
    <property type="entry name" value="PA_GCPII_like"/>
    <property type="match status" value="1"/>
</dbReference>
<dbReference type="InterPro" id="IPR039373">
    <property type="entry name" value="Peptidase_M28B"/>
</dbReference>
<sequence length="931" mass="104440">MSEEKHLYDVQSDPPIPTYEEATSSRPRSRFGPQEVSDDAERQGLLGHDLAPQSSSSRRRNGYYHPPSEQSARESDDEDAGLVSPEEGEEGEAQALRQEMEEMDMLDPEAEETGLSRRDRARGRFSKRFQQITHRLSRFHWPRIRIPWPSFRLDWLRDRLPTIPEEYRPGWAILARLCGLLLIISLVYLLVVSEIMPMGAGNFGQPFNAEWVRQQVQQNVDVERIQENLKYITSFPHEAGTEGSYYIGEWIEGKFNEAHMDALAHDDFYVYLNYAKDGGRRVAIVDPPEKAWVAKLEEESAYNPPRPQTGAFHGLSASGNVTGPLIYANYGHKNDFLKLKEAGIDVKGAVVLMRYYGTQSDRAMKVRTAEEAGAAGVLLYSDPAEDGFKKGAVWPLGRWRPEDSVQRGTVALTSWIVGDTLTPGIPSTKDAKRMPKDKNPALPKIPSLPLAWRDAQKLLQAISGIGVEVPRDWVGAVPDVGEKWYTGNERSPHVNLQNIQDTNEKQPIRNVFGSFIGMEEKAKKIIVGNHRDSWCFGAADPGSGTAVMLEVARLLGELRMQGWRPLRTIQFASWDAEEYNLIGSTEHVEANMDDLRANAVAYLNVDVGVTGSKLWANGSPVFQNAWLRALNRVADPNKNVTLKELWASQNSQVGGLGAGSDYVAFQDLAGCSSFDFGFSGEGHGDMYHSCYETFEWVSKYIDPGFAYHGALAQVWALLILELAQEPIIPFKIDDYATWLMREAHALIDWSRSKFEDQKQSSRFDAKIFQKLTEAIHVLKDRAEKFHHFDDFWYNQVYGTGGFESPGVTIQRTGHNGAMAAFDAWLLDLPEGEKDREPHGVSSSPSYSVFLRRNERQGLSVGIAFTSLTLSQIPGRDQYKHVVFGPDASGSGYDAAIFPFVRDAIDNGDWVLAEKQIKKTADIIRKAAEKLK</sequence>
<name>A0A6A6JYR7_WESOR</name>
<dbReference type="PANTHER" id="PTHR10404">
    <property type="entry name" value="N-ACETYLATED-ALPHA-LINKED ACIDIC DIPEPTIDASE"/>
    <property type="match status" value="1"/>
</dbReference>
<dbReference type="Gene3D" id="1.20.930.40">
    <property type="entry name" value="Transferrin receptor-like, dimerisation domain"/>
    <property type="match status" value="1"/>
</dbReference>
<dbReference type="GO" id="GO:0004180">
    <property type="term" value="F:carboxypeptidase activity"/>
    <property type="evidence" value="ECO:0007669"/>
    <property type="project" value="TreeGrafter"/>
</dbReference>
<gene>
    <name evidence="7" type="ORF">EI97DRAFT_113905</name>
</gene>
<evidence type="ECO:0000259" key="5">
    <source>
        <dbReference type="Pfam" id="PF04253"/>
    </source>
</evidence>
<organism evidence="7 8">
    <name type="scientific">Westerdykella ornata</name>
    <dbReference type="NCBI Taxonomy" id="318751"/>
    <lineage>
        <taxon>Eukaryota</taxon>
        <taxon>Fungi</taxon>
        <taxon>Dikarya</taxon>
        <taxon>Ascomycota</taxon>
        <taxon>Pezizomycotina</taxon>
        <taxon>Dothideomycetes</taxon>
        <taxon>Pleosporomycetidae</taxon>
        <taxon>Pleosporales</taxon>
        <taxon>Sporormiaceae</taxon>
        <taxon>Westerdykella</taxon>
    </lineage>
</organism>
<dbReference type="InterPro" id="IPR007365">
    <property type="entry name" value="TFR-like_dimer_dom"/>
</dbReference>
<dbReference type="SUPFAM" id="SSF52025">
    <property type="entry name" value="PA domain"/>
    <property type="match status" value="1"/>
</dbReference>
<dbReference type="Gene3D" id="3.40.630.10">
    <property type="entry name" value="Zn peptidases"/>
    <property type="match status" value="1"/>
</dbReference>
<feature type="domain" description="PA" evidence="4">
    <location>
        <begin position="321"/>
        <end position="387"/>
    </location>
</feature>
<evidence type="ECO:0000313" key="7">
    <source>
        <dbReference type="EMBL" id="KAF2280179.1"/>
    </source>
</evidence>
<dbReference type="Pfam" id="PF04389">
    <property type="entry name" value="Peptidase_M28"/>
    <property type="match status" value="1"/>
</dbReference>
<protein>
    <submittedName>
        <fullName evidence="7">N-acetylated-alpha-linked acidic dipeptidase 2</fullName>
    </submittedName>
</protein>
<dbReference type="RefSeq" id="XP_033657717.1">
    <property type="nucleotide sequence ID" value="XM_033792988.1"/>
</dbReference>
<evidence type="ECO:0000256" key="2">
    <source>
        <dbReference type="SAM" id="MobiDB-lite"/>
    </source>
</evidence>
<evidence type="ECO:0000256" key="3">
    <source>
        <dbReference type="SAM" id="Phobius"/>
    </source>
</evidence>
<dbReference type="Pfam" id="PF04253">
    <property type="entry name" value="TFR_dimer"/>
    <property type="match status" value="1"/>
</dbReference>
<dbReference type="AlphaFoldDB" id="A0A6A6JYR7"/>
<proteinExistence type="inferred from homology"/>
<evidence type="ECO:0000259" key="6">
    <source>
        <dbReference type="Pfam" id="PF04389"/>
    </source>
</evidence>
<reference evidence="7" key="1">
    <citation type="journal article" date="2020" name="Stud. Mycol.">
        <title>101 Dothideomycetes genomes: a test case for predicting lifestyles and emergence of pathogens.</title>
        <authorList>
            <person name="Haridas S."/>
            <person name="Albert R."/>
            <person name="Binder M."/>
            <person name="Bloem J."/>
            <person name="Labutti K."/>
            <person name="Salamov A."/>
            <person name="Andreopoulos B."/>
            <person name="Baker S."/>
            <person name="Barry K."/>
            <person name="Bills G."/>
            <person name="Bluhm B."/>
            <person name="Cannon C."/>
            <person name="Castanera R."/>
            <person name="Culley D."/>
            <person name="Daum C."/>
            <person name="Ezra D."/>
            <person name="Gonzalez J."/>
            <person name="Henrissat B."/>
            <person name="Kuo A."/>
            <person name="Liang C."/>
            <person name="Lipzen A."/>
            <person name="Lutzoni F."/>
            <person name="Magnuson J."/>
            <person name="Mondo S."/>
            <person name="Nolan M."/>
            <person name="Ohm R."/>
            <person name="Pangilinan J."/>
            <person name="Park H.-J."/>
            <person name="Ramirez L."/>
            <person name="Alfaro M."/>
            <person name="Sun H."/>
            <person name="Tritt A."/>
            <person name="Yoshinaga Y."/>
            <person name="Zwiers L.-H."/>
            <person name="Turgeon B."/>
            <person name="Goodwin S."/>
            <person name="Spatafora J."/>
            <person name="Crous P."/>
            <person name="Grigoriev I."/>
        </authorList>
    </citation>
    <scope>NUCLEOTIDE SEQUENCE</scope>
    <source>
        <strain evidence="7">CBS 379.55</strain>
    </source>
</reference>
<dbReference type="SUPFAM" id="SSF47672">
    <property type="entry name" value="Transferrin receptor-like dimerisation domain"/>
    <property type="match status" value="2"/>
</dbReference>
<evidence type="ECO:0000256" key="1">
    <source>
        <dbReference type="ARBA" id="ARBA00005634"/>
    </source>
</evidence>
<dbReference type="InterPro" id="IPR007484">
    <property type="entry name" value="Peptidase_M28"/>
</dbReference>
<comment type="similarity">
    <text evidence="1">Belongs to the peptidase M28 family. M28B subfamily.</text>
</comment>
<dbReference type="Pfam" id="PF02225">
    <property type="entry name" value="PA"/>
    <property type="match status" value="1"/>
</dbReference>
<dbReference type="InterPro" id="IPR003137">
    <property type="entry name" value="PA_domain"/>
</dbReference>
<dbReference type="GeneID" id="54546163"/>
<dbReference type="FunFam" id="3.40.630.10:FF:000101">
    <property type="entry name" value="N-acetylated alpha-linked acidic dipeptidase like 1"/>
    <property type="match status" value="1"/>
</dbReference>
<feature type="domain" description="Peptidase M28" evidence="6">
    <location>
        <begin position="510"/>
        <end position="695"/>
    </location>
</feature>
<dbReference type="PANTHER" id="PTHR10404:SF71">
    <property type="entry name" value="CARBOXYPEPTIDASE TRE2, PUTATIVE (AFU_ORTHOLOGUE AFUA_3G10650)-RELATED"/>
    <property type="match status" value="1"/>
</dbReference>
<dbReference type="Proteomes" id="UP000800097">
    <property type="component" value="Unassembled WGS sequence"/>
</dbReference>